<feature type="transmembrane region" description="Helical" evidence="1">
    <location>
        <begin position="12"/>
        <end position="30"/>
    </location>
</feature>
<keyword evidence="1" id="KW-0812">Transmembrane</keyword>
<name>A0A218P1J7_THECE</name>
<keyword evidence="1" id="KW-0472">Membrane</keyword>
<dbReference type="RefSeq" id="WP_088862747.1">
    <property type="nucleotide sequence ID" value="NZ_CP014854.1"/>
</dbReference>
<dbReference type="GeneID" id="33323901"/>
<organism evidence="2 3">
    <name type="scientific">Thermococcus celer Vu 13 = JCM 8558</name>
    <dbReference type="NCBI Taxonomy" id="1293037"/>
    <lineage>
        <taxon>Archaea</taxon>
        <taxon>Methanobacteriati</taxon>
        <taxon>Methanobacteriota</taxon>
        <taxon>Thermococci</taxon>
        <taxon>Thermococcales</taxon>
        <taxon>Thermococcaceae</taxon>
        <taxon>Thermococcus</taxon>
    </lineage>
</organism>
<gene>
    <name evidence="2" type="ORF">A3L02_04050</name>
</gene>
<accession>A0A218P1J7</accession>
<protein>
    <submittedName>
        <fullName evidence="2">Uncharacterized protein</fullName>
    </submittedName>
</protein>
<dbReference type="KEGG" id="tce:A3L02_04050"/>
<proteinExistence type="predicted"/>
<evidence type="ECO:0000313" key="3">
    <source>
        <dbReference type="Proteomes" id="UP000197156"/>
    </source>
</evidence>
<dbReference type="Pfam" id="PF04021">
    <property type="entry name" value="Class_IIIsignal"/>
    <property type="match status" value="1"/>
</dbReference>
<sequence length="152" mass="17046">MGINKGQGSLEYLFMIAAVLVIVLMVFRALGGISISHPMILTVFPDTRTPVVYDGGNFKVEAWVEENSTDGTYKVLYRIWALKKPITRANVELVCFGSLKDVAGKGPITHPNPASGEHGSLEPVNYWANYWTPVYRKEFPCRIEVTVWTRLI</sequence>
<dbReference type="Proteomes" id="UP000197156">
    <property type="component" value="Chromosome"/>
</dbReference>
<keyword evidence="3" id="KW-1185">Reference proteome</keyword>
<dbReference type="EMBL" id="CP014854">
    <property type="protein sequence ID" value="ASI98791.1"/>
    <property type="molecule type" value="Genomic_DNA"/>
</dbReference>
<reference evidence="2 3" key="1">
    <citation type="submission" date="2016-03" db="EMBL/GenBank/DDBJ databases">
        <title>Complete genome sequence of Thermococcus celer.</title>
        <authorList>
            <person name="Oger P.M."/>
        </authorList>
    </citation>
    <scope>NUCLEOTIDE SEQUENCE [LARGE SCALE GENOMIC DNA]</scope>
    <source>
        <strain evidence="2 3">Vu 13</strain>
    </source>
</reference>
<evidence type="ECO:0000313" key="2">
    <source>
        <dbReference type="EMBL" id="ASI98791.1"/>
    </source>
</evidence>
<dbReference type="OrthoDB" id="95704at2157"/>
<dbReference type="InterPro" id="IPR007166">
    <property type="entry name" value="Class3_signal_pept_motif"/>
</dbReference>
<evidence type="ECO:0000256" key="1">
    <source>
        <dbReference type="SAM" id="Phobius"/>
    </source>
</evidence>
<keyword evidence="1" id="KW-1133">Transmembrane helix</keyword>
<dbReference type="AlphaFoldDB" id="A0A218P1J7"/>